<dbReference type="PANTHER" id="PTHR14969:SF62">
    <property type="entry name" value="DECAPRENYLPHOSPHORYL-5-PHOSPHORIBOSE PHOSPHATASE RV3807C-RELATED"/>
    <property type="match status" value="1"/>
</dbReference>
<dbReference type="Gene3D" id="3.40.50.10330">
    <property type="entry name" value="Probable inorganic polyphosphate/atp-NAD kinase, domain 1"/>
    <property type="match status" value="1"/>
</dbReference>
<dbReference type="InterPro" id="IPR016064">
    <property type="entry name" value="NAD/diacylglycerol_kinase_sf"/>
</dbReference>
<gene>
    <name evidence="9" type="ORF">EHW97_04890</name>
</gene>
<dbReference type="SUPFAM" id="SSF48317">
    <property type="entry name" value="Acid phosphatase/Vanadium-dependent haloperoxidase"/>
    <property type="match status" value="1"/>
</dbReference>
<comment type="caution">
    <text evidence="9">The sequence shown here is derived from an EMBL/GenBank/DDBJ whole genome shotgun (WGS) entry which is preliminary data.</text>
</comment>
<dbReference type="GO" id="GO:0005886">
    <property type="term" value="C:plasma membrane"/>
    <property type="evidence" value="ECO:0007669"/>
    <property type="project" value="UniProtKB-SubCell"/>
</dbReference>
<dbReference type="InterPro" id="IPR036938">
    <property type="entry name" value="PAP2/HPO_sf"/>
</dbReference>
<evidence type="ECO:0000256" key="4">
    <source>
        <dbReference type="ARBA" id="ARBA00022801"/>
    </source>
</evidence>
<reference evidence="9 10" key="1">
    <citation type="submission" date="2018-11" db="EMBL/GenBank/DDBJ databases">
        <authorList>
            <person name="Li F."/>
        </authorList>
    </citation>
    <scope>NUCLEOTIDE SEQUENCE [LARGE SCALE GENOMIC DNA]</scope>
    <source>
        <strain evidence="9 10">YS17T</strain>
    </source>
</reference>
<organism evidence="9 10">
    <name type="scientific">Aeromicrobium camelliae</name>
    <dbReference type="NCBI Taxonomy" id="1538144"/>
    <lineage>
        <taxon>Bacteria</taxon>
        <taxon>Bacillati</taxon>
        <taxon>Actinomycetota</taxon>
        <taxon>Actinomycetes</taxon>
        <taxon>Propionibacteriales</taxon>
        <taxon>Nocardioidaceae</taxon>
        <taxon>Aeromicrobium</taxon>
    </lineage>
</organism>
<protein>
    <submittedName>
        <fullName evidence="9">Phosphatase PAP2 family protein</fullName>
    </submittedName>
</protein>
<dbReference type="OrthoDB" id="3171056at2"/>
<dbReference type="PROSITE" id="PS50146">
    <property type="entry name" value="DAGK"/>
    <property type="match status" value="1"/>
</dbReference>
<dbReference type="InterPro" id="IPR045540">
    <property type="entry name" value="YegS/DAGK_C"/>
</dbReference>
<sequence length="536" mass="57010">MAIDVRRADPDRGWQIPVFLGVLGVLFAVPALGLASGWDAQLDLDASVADAAYRFSSDRPWFVDVLEVVAALFSTVGIAVVLALLLVWMLVRREGAVAAWIVVTGLVVLAGNPLLKLVFDRDRPFWVEPLHEIGGHSFPSGHASGSGMLFTVISLLTIISTGRGWKRRLLLTVWTLLALGVAASRVFLGVHYLSDVVAGLAIGSFAACVAWLLIVRGKGRLPSEQAIATGSGAHTSAVILNPSKVGDVAEFRAKVSQVAAAHGWNEPRWYETTVEDPGHGQTRAAIAAGVDLVVAAGGDGTVRAVCEEAARTGVAVGILPHGTGNLLARNLDIPVNTRDALDVVFGGQDRAIDLATFRTDGETDSVFLVMAGLGMDAMIMSGVNDELKKKVGFLAYFVSGMKALAFPRTKVTITIDDEEPVTFKARTVVVGNVGFLQGGIPLLPQAEIDDGMLDVVVVAPKRFLGWLAIVARVMTRRPTNDKRLSRLCGERVHIVAERTVPMQLDGDGVGEASEITAEVHQGVVLVRVPVDLAPVR</sequence>
<feature type="transmembrane region" description="Helical" evidence="7">
    <location>
        <begin position="16"/>
        <end position="38"/>
    </location>
</feature>
<dbReference type="InterPro" id="IPR001206">
    <property type="entry name" value="Diacylglycerol_kinase_cat_dom"/>
</dbReference>
<keyword evidence="5 7" id="KW-1133">Transmembrane helix</keyword>
<evidence type="ECO:0000259" key="8">
    <source>
        <dbReference type="PROSITE" id="PS50146"/>
    </source>
</evidence>
<dbReference type="AlphaFoldDB" id="A0A3N6X5W5"/>
<evidence type="ECO:0000313" key="9">
    <source>
        <dbReference type="EMBL" id="RQN09033.1"/>
    </source>
</evidence>
<keyword evidence="6 7" id="KW-0472">Membrane</keyword>
<dbReference type="Pfam" id="PF19279">
    <property type="entry name" value="YegS_C"/>
    <property type="match status" value="1"/>
</dbReference>
<keyword evidence="4" id="KW-0378">Hydrolase</keyword>
<keyword evidence="2" id="KW-1003">Cell membrane</keyword>
<proteinExistence type="predicted"/>
<dbReference type="Pfam" id="PF01569">
    <property type="entry name" value="PAP2"/>
    <property type="match status" value="1"/>
</dbReference>
<keyword evidence="3 7" id="KW-0812">Transmembrane</keyword>
<dbReference type="SUPFAM" id="SSF111331">
    <property type="entry name" value="NAD kinase/diacylglycerol kinase-like"/>
    <property type="match status" value="1"/>
</dbReference>
<evidence type="ECO:0000256" key="1">
    <source>
        <dbReference type="ARBA" id="ARBA00004651"/>
    </source>
</evidence>
<dbReference type="Gene3D" id="1.20.144.10">
    <property type="entry name" value="Phosphatidic acid phosphatase type 2/haloperoxidase"/>
    <property type="match status" value="2"/>
</dbReference>
<feature type="transmembrane region" description="Helical" evidence="7">
    <location>
        <begin position="196"/>
        <end position="215"/>
    </location>
</feature>
<feature type="transmembrane region" description="Helical" evidence="7">
    <location>
        <begin position="171"/>
        <end position="190"/>
    </location>
</feature>
<dbReference type="RefSeq" id="WP_124236041.1">
    <property type="nucleotide sequence ID" value="NZ_JBHUFI010000001.1"/>
</dbReference>
<dbReference type="Gene3D" id="2.60.200.40">
    <property type="match status" value="1"/>
</dbReference>
<name>A0A3N6X5W5_9ACTN</name>
<dbReference type="InterPro" id="IPR017438">
    <property type="entry name" value="ATP-NAD_kinase_N"/>
</dbReference>
<accession>A0A3N6X5W5</accession>
<dbReference type="Proteomes" id="UP000275225">
    <property type="component" value="Unassembled WGS sequence"/>
</dbReference>
<dbReference type="EMBL" id="RQJX01000004">
    <property type="protein sequence ID" value="RQN09033.1"/>
    <property type="molecule type" value="Genomic_DNA"/>
</dbReference>
<evidence type="ECO:0000256" key="2">
    <source>
        <dbReference type="ARBA" id="ARBA00022475"/>
    </source>
</evidence>
<evidence type="ECO:0000256" key="6">
    <source>
        <dbReference type="ARBA" id="ARBA00023136"/>
    </source>
</evidence>
<feature type="transmembrane region" description="Helical" evidence="7">
    <location>
        <begin position="139"/>
        <end position="159"/>
    </location>
</feature>
<dbReference type="GO" id="GO:0016301">
    <property type="term" value="F:kinase activity"/>
    <property type="evidence" value="ECO:0007669"/>
    <property type="project" value="InterPro"/>
</dbReference>
<evidence type="ECO:0000256" key="7">
    <source>
        <dbReference type="SAM" id="Phobius"/>
    </source>
</evidence>
<keyword evidence="10" id="KW-1185">Reference proteome</keyword>
<evidence type="ECO:0000313" key="10">
    <source>
        <dbReference type="Proteomes" id="UP000275225"/>
    </source>
</evidence>
<dbReference type="CDD" id="cd03392">
    <property type="entry name" value="PAP2_like_2"/>
    <property type="match status" value="1"/>
</dbReference>
<dbReference type="InterPro" id="IPR000326">
    <property type="entry name" value="PAP2/HPO"/>
</dbReference>
<evidence type="ECO:0000256" key="5">
    <source>
        <dbReference type="ARBA" id="ARBA00022989"/>
    </source>
</evidence>
<dbReference type="SMART" id="SM00046">
    <property type="entry name" value="DAGKc"/>
    <property type="match status" value="1"/>
</dbReference>
<evidence type="ECO:0000256" key="3">
    <source>
        <dbReference type="ARBA" id="ARBA00022692"/>
    </source>
</evidence>
<dbReference type="SMART" id="SM00014">
    <property type="entry name" value="acidPPc"/>
    <property type="match status" value="1"/>
</dbReference>
<dbReference type="PANTHER" id="PTHR14969">
    <property type="entry name" value="SPHINGOSINE-1-PHOSPHATE PHOSPHOHYDROLASE"/>
    <property type="match status" value="1"/>
</dbReference>
<comment type="subcellular location">
    <subcellularLocation>
        <location evidence="1">Cell membrane</location>
        <topology evidence="1">Multi-pass membrane protein</topology>
    </subcellularLocation>
</comment>
<feature type="transmembrane region" description="Helical" evidence="7">
    <location>
        <begin position="97"/>
        <end position="119"/>
    </location>
</feature>
<dbReference type="GO" id="GO:0016787">
    <property type="term" value="F:hydrolase activity"/>
    <property type="evidence" value="ECO:0007669"/>
    <property type="project" value="UniProtKB-KW"/>
</dbReference>
<feature type="transmembrane region" description="Helical" evidence="7">
    <location>
        <begin position="68"/>
        <end position="90"/>
    </location>
</feature>
<dbReference type="Pfam" id="PF00781">
    <property type="entry name" value="DAGK_cat"/>
    <property type="match status" value="1"/>
</dbReference>
<feature type="domain" description="DAGKc" evidence="8">
    <location>
        <begin position="231"/>
        <end position="361"/>
    </location>
</feature>